<comment type="caution">
    <text evidence="5">The sequence shown here is derived from an EMBL/GenBank/DDBJ whole genome shotgun (WGS) entry which is preliminary data.</text>
</comment>
<dbReference type="Pfam" id="PF00076">
    <property type="entry name" value="RRM_1"/>
    <property type="match status" value="1"/>
</dbReference>
<organism evidence="5 6">
    <name type="scientific">Podospora fimiseda</name>
    <dbReference type="NCBI Taxonomy" id="252190"/>
    <lineage>
        <taxon>Eukaryota</taxon>
        <taxon>Fungi</taxon>
        <taxon>Dikarya</taxon>
        <taxon>Ascomycota</taxon>
        <taxon>Pezizomycotina</taxon>
        <taxon>Sordariomycetes</taxon>
        <taxon>Sordariomycetidae</taxon>
        <taxon>Sordariales</taxon>
        <taxon>Podosporaceae</taxon>
        <taxon>Podospora</taxon>
    </lineage>
</organism>
<feature type="compositionally biased region" description="Basic and acidic residues" evidence="3">
    <location>
        <begin position="97"/>
        <end position="134"/>
    </location>
</feature>
<dbReference type="AlphaFoldDB" id="A0AAN7BUQ3"/>
<feature type="domain" description="RRM" evidence="4">
    <location>
        <begin position="13"/>
        <end position="90"/>
    </location>
</feature>
<protein>
    <recommendedName>
        <fullName evidence="4">RRM domain-containing protein</fullName>
    </recommendedName>
</protein>
<gene>
    <name evidence="5" type="ORF">QBC38DRAFT_358136</name>
</gene>
<evidence type="ECO:0000313" key="6">
    <source>
        <dbReference type="Proteomes" id="UP001301958"/>
    </source>
</evidence>
<dbReference type="FunFam" id="3.30.70.330:FF:000376">
    <property type="entry name" value="Putative RNA binding protein"/>
    <property type="match status" value="1"/>
</dbReference>
<dbReference type="Proteomes" id="UP001301958">
    <property type="component" value="Unassembled WGS sequence"/>
</dbReference>
<evidence type="ECO:0000313" key="5">
    <source>
        <dbReference type="EMBL" id="KAK4229963.1"/>
    </source>
</evidence>
<accession>A0AAN7BUQ3</accession>
<keyword evidence="1 2" id="KW-0694">RNA-binding</keyword>
<dbReference type="InterPro" id="IPR050886">
    <property type="entry name" value="RNA-binding_reg"/>
</dbReference>
<keyword evidence="6" id="KW-1185">Reference proteome</keyword>
<sequence length="227" mass="24570">MEEEETSGKSNRFICFIGNLPFTATSDSLKEHFSSLQPTSVRLLTDKDTGKSRGIAFVEFPGYDRMKTCLEKFHHTEFEGRKINVELTAGGGGKTKQRTEKIREKNAKLNEERANRMKKEEAAKLEKAKAKGGENGEQQQQQENNNGGIHPSRLAMMGNDDSNEQDNFGYDGPRRGGRGGRGGGRGGRGRGAGRGRGGGGGGRGGGNKFNKAKGSGANSGELTNRRF</sequence>
<reference evidence="5" key="2">
    <citation type="submission" date="2023-05" db="EMBL/GenBank/DDBJ databases">
        <authorList>
            <consortium name="Lawrence Berkeley National Laboratory"/>
            <person name="Steindorff A."/>
            <person name="Hensen N."/>
            <person name="Bonometti L."/>
            <person name="Westerberg I."/>
            <person name="Brannstrom I.O."/>
            <person name="Guillou S."/>
            <person name="Cros-Aarteil S."/>
            <person name="Calhoun S."/>
            <person name="Haridas S."/>
            <person name="Kuo A."/>
            <person name="Mondo S."/>
            <person name="Pangilinan J."/>
            <person name="Riley R."/>
            <person name="Labutti K."/>
            <person name="Andreopoulos B."/>
            <person name="Lipzen A."/>
            <person name="Chen C."/>
            <person name="Yanf M."/>
            <person name="Daum C."/>
            <person name="Ng V."/>
            <person name="Clum A."/>
            <person name="Ohm R."/>
            <person name="Martin F."/>
            <person name="Silar P."/>
            <person name="Natvig D."/>
            <person name="Lalanne C."/>
            <person name="Gautier V."/>
            <person name="Ament-Velasquez S.L."/>
            <person name="Kruys A."/>
            <person name="Hutchinson M.I."/>
            <person name="Powell A.J."/>
            <person name="Barry K."/>
            <person name="Miller A.N."/>
            <person name="Grigoriev I.V."/>
            <person name="Debuchy R."/>
            <person name="Gladieux P."/>
            <person name="Thoren M.H."/>
            <person name="Johannesson H."/>
        </authorList>
    </citation>
    <scope>NUCLEOTIDE SEQUENCE</scope>
    <source>
        <strain evidence="5">CBS 990.96</strain>
    </source>
</reference>
<reference evidence="5" key="1">
    <citation type="journal article" date="2023" name="Mol. Phylogenet. Evol.">
        <title>Genome-scale phylogeny and comparative genomics of the fungal order Sordariales.</title>
        <authorList>
            <person name="Hensen N."/>
            <person name="Bonometti L."/>
            <person name="Westerberg I."/>
            <person name="Brannstrom I.O."/>
            <person name="Guillou S."/>
            <person name="Cros-Aarteil S."/>
            <person name="Calhoun S."/>
            <person name="Haridas S."/>
            <person name="Kuo A."/>
            <person name="Mondo S."/>
            <person name="Pangilinan J."/>
            <person name="Riley R."/>
            <person name="LaButti K."/>
            <person name="Andreopoulos B."/>
            <person name="Lipzen A."/>
            <person name="Chen C."/>
            <person name="Yan M."/>
            <person name="Daum C."/>
            <person name="Ng V."/>
            <person name="Clum A."/>
            <person name="Steindorff A."/>
            <person name="Ohm R.A."/>
            <person name="Martin F."/>
            <person name="Silar P."/>
            <person name="Natvig D.O."/>
            <person name="Lalanne C."/>
            <person name="Gautier V."/>
            <person name="Ament-Velasquez S.L."/>
            <person name="Kruys A."/>
            <person name="Hutchinson M.I."/>
            <person name="Powell A.J."/>
            <person name="Barry K."/>
            <person name="Miller A.N."/>
            <person name="Grigoriev I.V."/>
            <person name="Debuchy R."/>
            <person name="Gladieux P."/>
            <person name="Hiltunen Thoren M."/>
            <person name="Johannesson H."/>
        </authorList>
    </citation>
    <scope>NUCLEOTIDE SEQUENCE</scope>
    <source>
        <strain evidence="5">CBS 990.96</strain>
    </source>
</reference>
<dbReference type="InterPro" id="IPR034228">
    <property type="entry name" value="Nop6_RRM"/>
</dbReference>
<dbReference type="PANTHER" id="PTHR48024">
    <property type="entry name" value="GEO13361P1-RELATED"/>
    <property type="match status" value="1"/>
</dbReference>
<feature type="compositionally biased region" description="Polar residues" evidence="3">
    <location>
        <begin position="216"/>
        <end position="227"/>
    </location>
</feature>
<dbReference type="CDD" id="cd12400">
    <property type="entry name" value="RRM_Nop6"/>
    <property type="match status" value="1"/>
</dbReference>
<evidence type="ECO:0000256" key="1">
    <source>
        <dbReference type="ARBA" id="ARBA00022884"/>
    </source>
</evidence>
<dbReference type="InterPro" id="IPR035979">
    <property type="entry name" value="RBD_domain_sf"/>
</dbReference>
<dbReference type="GO" id="GO:0003723">
    <property type="term" value="F:RNA binding"/>
    <property type="evidence" value="ECO:0007669"/>
    <property type="project" value="UniProtKB-UniRule"/>
</dbReference>
<name>A0AAN7BUQ3_9PEZI</name>
<dbReference type="InterPro" id="IPR012677">
    <property type="entry name" value="Nucleotide-bd_a/b_plait_sf"/>
</dbReference>
<dbReference type="InterPro" id="IPR000504">
    <property type="entry name" value="RRM_dom"/>
</dbReference>
<evidence type="ECO:0000259" key="4">
    <source>
        <dbReference type="PROSITE" id="PS50102"/>
    </source>
</evidence>
<dbReference type="SUPFAM" id="SSF54928">
    <property type="entry name" value="RNA-binding domain, RBD"/>
    <property type="match status" value="1"/>
</dbReference>
<dbReference type="EMBL" id="MU865303">
    <property type="protein sequence ID" value="KAK4229963.1"/>
    <property type="molecule type" value="Genomic_DNA"/>
</dbReference>
<evidence type="ECO:0000256" key="2">
    <source>
        <dbReference type="PROSITE-ProRule" id="PRU00176"/>
    </source>
</evidence>
<feature type="region of interest" description="Disordered" evidence="3">
    <location>
        <begin position="88"/>
        <end position="227"/>
    </location>
</feature>
<feature type="compositionally biased region" description="Gly residues" evidence="3">
    <location>
        <begin position="194"/>
        <end position="207"/>
    </location>
</feature>
<dbReference type="Gene3D" id="3.30.70.330">
    <property type="match status" value="1"/>
</dbReference>
<feature type="compositionally biased region" description="Low complexity" evidence="3">
    <location>
        <begin position="136"/>
        <end position="148"/>
    </location>
</feature>
<evidence type="ECO:0000256" key="3">
    <source>
        <dbReference type="SAM" id="MobiDB-lite"/>
    </source>
</evidence>
<dbReference type="PANTHER" id="PTHR48024:SF56">
    <property type="entry name" value="HETEROGENEOUS NUCLEAR RIBONUCLEOPROTEIN A0"/>
    <property type="match status" value="1"/>
</dbReference>
<proteinExistence type="predicted"/>
<dbReference type="PROSITE" id="PS50102">
    <property type="entry name" value="RRM"/>
    <property type="match status" value="1"/>
</dbReference>
<dbReference type="SMART" id="SM00360">
    <property type="entry name" value="RRM"/>
    <property type="match status" value="1"/>
</dbReference>